<reference evidence="1 2" key="1">
    <citation type="submission" date="2021-05" db="EMBL/GenBank/DDBJ databases">
        <title>Genome Assembly of Synthetic Allotetraploid Brassica napus Reveals Homoeologous Exchanges between Subgenomes.</title>
        <authorList>
            <person name="Davis J.T."/>
        </authorList>
    </citation>
    <scope>NUCLEOTIDE SEQUENCE [LARGE SCALE GENOMIC DNA]</scope>
    <source>
        <strain evidence="2">cv. Da-Ae</strain>
        <tissue evidence="1">Seedling</tissue>
    </source>
</reference>
<protein>
    <submittedName>
        <fullName evidence="1">Uncharacterized protein</fullName>
    </submittedName>
</protein>
<evidence type="ECO:0000313" key="1">
    <source>
        <dbReference type="EMBL" id="KAH0877945.1"/>
    </source>
</evidence>
<name>A0ABQ7ZCY2_BRANA</name>
<comment type="caution">
    <text evidence="1">The sequence shown here is derived from an EMBL/GenBank/DDBJ whole genome shotgun (WGS) entry which is preliminary data.</text>
</comment>
<dbReference type="EMBL" id="JAGKQM010000015">
    <property type="protein sequence ID" value="KAH0877945.1"/>
    <property type="molecule type" value="Genomic_DNA"/>
</dbReference>
<keyword evidence="2" id="KW-1185">Reference proteome</keyword>
<gene>
    <name evidence="1" type="ORF">HID58_065339</name>
</gene>
<dbReference type="Proteomes" id="UP000824890">
    <property type="component" value="Unassembled WGS sequence"/>
</dbReference>
<evidence type="ECO:0000313" key="2">
    <source>
        <dbReference type="Proteomes" id="UP000824890"/>
    </source>
</evidence>
<feature type="non-terminal residue" evidence="1">
    <location>
        <position position="1"/>
    </location>
</feature>
<organism evidence="1 2">
    <name type="scientific">Brassica napus</name>
    <name type="common">Rape</name>
    <dbReference type="NCBI Taxonomy" id="3708"/>
    <lineage>
        <taxon>Eukaryota</taxon>
        <taxon>Viridiplantae</taxon>
        <taxon>Streptophyta</taxon>
        <taxon>Embryophyta</taxon>
        <taxon>Tracheophyta</taxon>
        <taxon>Spermatophyta</taxon>
        <taxon>Magnoliopsida</taxon>
        <taxon>eudicotyledons</taxon>
        <taxon>Gunneridae</taxon>
        <taxon>Pentapetalae</taxon>
        <taxon>rosids</taxon>
        <taxon>malvids</taxon>
        <taxon>Brassicales</taxon>
        <taxon>Brassicaceae</taxon>
        <taxon>Brassiceae</taxon>
        <taxon>Brassica</taxon>
    </lineage>
</organism>
<accession>A0ABQ7ZCY2</accession>
<sequence>VAVLTAAEQDLVKPMTALERQRGSTVGVGSSRFTLVSSAPNEKAVALDYLEAGFTLWLEFQIWKEGVRVVTLGAVSVREMLYVSSRSS</sequence>
<proteinExistence type="predicted"/>